<dbReference type="Gene3D" id="3.40.50.2300">
    <property type="match status" value="2"/>
</dbReference>
<dbReference type="InterPro" id="IPR028082">
    <property type="entry name" value="Peripla_BP_I"/>
</dbReference>
<gene>
    <name evidence="6" type="ORF">H8693_09435</name>
</gene>
<dbReference type="SUPFAM" id="SSF53822">
    <property type="entry name" value="Periplasmic binding protein-like I"/>
    <property type="match status" value="1"/>
</dbReference>
<comment type="subcellular location">
    <subcellularLocation>
        <location evidence="1">Cell envelope</location>
    </subcellularLocation>
</comment>
<protein>
    <submittedName>
        <fullName evidence="6">Sugar ABC transporter substrate-binding protein</fullName>
    </submittedName>
</protein>
<feature type="chain" id="PRO_5039086510" evidence="4">
    <location>
        <begin position="23"/>
        <end position="324"/>
    </location>
</feature>
<dbReference type="EMBL" id="JACRSS010000005">
    <property type="protein sequence ID" value="MBC8539153.1"/>
    <property type="molecule type" value="Genomic_DNA"/>
</dbReference>
<evidence type="ECO:0000313" key="7">
    <source>
        <dbReference type="Proteomes" id="UP000617951"/>
    </source>
</evidence>
<evidence type="ECO:0000256" key="4">
    <source>
        <dbReference type="SAM" id="SignalP"/>
    </source>
</evidence>
<organism evidence="6 7">
    <name type="scientific">Guopingia tenuis</name>
    <dbReference type="NCBI Taxonomy" id="2763656"/>
    <lineage>
        <taxon>Bacteria</taxon>
        <taxon>Bacillati</taxon>
        <taxon>Bacillota</taxon>
        <taxon>Clostridia</taxon>
        <taxon>Christensenellales</taxon>
        <taxon>Christensenellaceae</taxon>
        <taxon>Guopingia</taxon>
    </lineage>
</organism>
<comment type="similarity">
    <text evidence="2">Belongs to the bacterial solute-binding protein 2 family.</text>
</comment>
<keyword evidence="3 4" id="KW-0732">Signal</keyword>
<sequence>MKKKVGLVFLALVLCLSIVGCSGTETISIGAIPQDPSVEFYTRMVEGYQDGAKEMGVELDVQYSNNNVEEETRLTEAFISQGSSGVIVNPIDSVAIAGPIQKAKNAGKHIVLTDVTPEDDPGATAIVTSDNYSGGKAAGEMMMEMLPNGGKIIMTKFKFSSIAMDDRYNGFQDAIAGSNIEIVDTIDVDGTREDTLAKITPMLSKYPDLAGIFCSQGDPAIGCLAAVDAANMSDQVTILSYDVESEVAEAIKQGSAIKGGVTQFPYVMGYEAVRQTVRAIRGEEYEKLIELPVLPVTKDNVQELIDDQAEFLKKYGGYDLAAGK</sequence>
<evidence type="ECO:0000313" key="6">
    <source>
        <dbReference type="EMBL" id="MBC8539153.1"/>
    </source>
</evidence>
<keyword evidence="7" id="KW-1185">Reference proteome</keyword>
<dbReference type="GO" id="GO:0030246">
    <property type="term" value="F:carbohydrate binding"/>
    <property type="evidence" value="ECO:0007669"/>
    <property type="project" value="UniProtKB-ARBA"/>
</dbReference>
<accession>A0A926DHZ1</accession>
<dbReference type="GO" id="GO:0030313">
    <property type="term" value="C:cell envelope"/>
    <property type="evidence" value="ECO:0007669"/>
    <property type="project" value="UniProtKB-SubCell"/>
</dbReference>
<evidence type="ECO:0000256" key="1">
    <source>
        <dbReference type="ARBA" id="ARBA00004196"/>
    </source>
</evidence>
<name>A0A926DHZ1_9FIRM</name>
<dbReference type="InterPro" id="IPR025997">
    <property type="entry name" value="SBP_2_dom"/>
</dbReference>
<dbReference type="AlphaFoldDB" id="A0A926DHZ1"/>
<dbReference type="Proteomes" id="UP000617951">
    <property type="component" value="Unassembled WGS sequence"/>
</dbReference>
<reference evidence="6" key="1">
    <citation type="submission" date="2020-08" db="EMBL/GenBank/DDBJ databases">
        <title>Genome public.</title>
        <authorList>
            <person name="Liu C."/>
            <person name="Sun Q."/>
        </authorList>
    </citation>
    <scope>NUCLEOTIDE SEQUENCE</scope>
    <source>
        <strain evidence="6">NSJ-63</strain>
    </source>
</reference>
<proteinExistence type="inferred from homology"/>
<evidence type="ECO:0000259" key="5">
    <source>
        <dbReference type="Pfam" id="PF13407"/>
    </source>
</evidence>
<evidence type="ECO:0000256" key="3">
    <source>
        <dbReference type="ARBA" id="ARBA00022729"/>
    </source>
</evidence>
<feature type="domain" description="Periplasmic binding protein" evidence="5">
    <location>
        <begin position="29"/>
        <end position="284"/>
    </location>
</feature>
<evidence type="ECO:0000256" key="2">
    <source>
        <dbReference type="ARBA" id="ARBA00007639"/>
    </source>
</evidence>
<dbReference type="CDD" id="cd01536">
    <property type="entry name" value="PBP1_ABC_sugar_binding-like"/>
    <property type="match status" value="1"/>
</dbReference>
<comment type="caution">
    <text evidence="6">The sequence shown here is derived from an EMBL/GenBank/DDBJ whole genome shotgun (WGS) entry which is preliminary data.</text>
</comment>
<dbReference type="PANTHER" id="PTHR46847">
    <property type="entry name" value="D-ALLOSE-BINDING PERIPLASMIC PROTEIN-RELATED"/>
    <property type="match status" value="1"/>
</dbReference>
<dbReference type="PANTHER" id="PTHR46847:SF1">
    <property type="entry name" value="D-ALLOSE-BINDING PERIPLASMIC PROTEIN-RELATED"/>
    <property type="match status" value="1"/>
</dbReference>
<feature type="signal peptide" evidence="4">
    <location>
        <begin position="1"/>
        <end position="22"/>
    </location>
</feature>
<dbReference type="PROSITE" id="PS51257">
    <property type="entry name" value="PROKAR_LIPOPROTEIN"/>
    <property type="match status" value="1"/>
</dbReference>
<dbReference type="RefSeq" id="WP_178622038.1">
    <property type="nucleotide sequence ID" value="NZ_JACRSS010000005.1"/>
</dbReference>
<dbReference type="Pfam" id="PF13407">
    <property type="entry name" value="Peripla_BP_4"/>
    <property type="match status" value="1"/>
</dbReference>